<evidence type="ECO:0000313" key="1">
    <source>
        <dbReference type="EMBL" id="KZP29714.1"/>
    </source>
</evidence>
<feature type="non-terminal residue" evidence="1">
    <location>
        <position position="249"/>
    </location>
</feature>
<accession>A0A166SQJ9</accession>
<dbReference type="CDD" id="cd21037">
    <property type="entry name" value="MLKL_NTD"/>
    <property type="match status" value="1"/>
</dbReference>
<proteinExistence type="predicted"/>
<reference evidence="1 2" key="1">
    <citation type="journal article" date="2016" name="Mol. Biol. Evol.">
        <title>Comparative Genomics of Early-Diverging Mushroom-Forming Fungi Provides Insights into the Origins of Lignocellulose Decay Capabilities.</title>
        <authorList>
            <person name="Nagy L.G."/>
            <person name="Riley R."/>
            <person name="Tritt A."/>
            <person name="Adam C."/>
            <person name="Daum C."/>
            <person name="Floudas D."/>
            <person name="Sun H."/>
            <person name="Yadav J.S."/>
            <person name="Pangilinan J."/>
            <person name="Larsson K.H."/>
            <person name="Matsuura K."/>
            <person name="Barry K."/>
            <person name="Labutti K."/>
            <person name="Kuo R."/>
            <person name="Ohm R.A."/>
            <person name="Bhattacharya S.S."/>
            <person name="Shirouzu T."/>
            <person name="Yoshinaga Y."/>
            <person name="Martin F.M."/>
            <person name="Grigoriev I.V."/>
            <person name="Hibbett D.S."/>
        </authorList>
    </citation>
    <scope>NUCLEOTIDE SEQUENCE [LARGE SCALE GENOMIC DNA]</scope>
    <source>
        <strain evidence="1 2">CBS 109695</strain>
    </source>
</reference>
<sequence length="249" mass="27341">MTPKSPDPRPEYGDYTHMSVKDHFLGASQTIATLVKEVSDLIPNAGPLSQVLGLTGQLFIIVNQIKTNKEGCAFLVERILRFLKSIAKECKRLDAPIRVGSPTAARLKDLISNIDLIKEDVEKWKASSLWDALWYRDAVKDAISKHTTNLEDCFSSFTVGSLLHLGAQADNSTHQIFIPTGLAPGHLFYGLVVLEAMHSYKGTRTGCLEGTRQAVIHNFFEWASSSDTLICWFSGPAGYGKSAISQSIA</sequence>
<dbReference type="OrthoDB" id="2928561at2759"/>
<evidence type="ECO:0008006" key="3">
    <source>
        <dbReference type="Google" id="ProtNLM"/>
    </source>
</evidence>
<gene>
    <name evidence="1" type="ORF">FIBSPDRAFT_926871</name>
</gene>
<name>A0A166SQJ9_9AGAM</name>
<dbReference type="Proteomes" id="UP000076532">
    <property type="component" value="Unassembled WGS sequence"/>
</dbReference>
<dbReference type="InterPro" id="IPR059179">
    <property type="entry name" value="MLKL-like_MCAfunc"/>
</dbReference>
<protein>
    <recommendedName>
        <fullName evidence="3">Fungal STAND N-terminal Goodbye domain-containing protein</fullName>
    </recommendedName>
</protein>
<keyword evidence="2" id="KW-1185">Reference proteome</keyword>
<dbReference type="EMBL" id="KV417497">
    <property type="protein sequence ID" value="KZP29714.1"/>
    <property type="molecule type" value="Genomic_DNA"/>
</dbReference>
<dbReference type="InterPro" id="IPR036537">
    <property type="entry name" value="Adaptor_Cbl_N_dom_sf"/>
</dbReference>
<dbReference type="GO" id="GO:0007166">
    <property type="term" value="P:cell surface receptor signaling pathway"/>
    <property type="evidence" value="ECO:0007669"/>
    <property type="project" value="InterPro"/>
</dbReference>
<evidence type="ECO:0000313" key="2">
    <source>
        <dbReference type="Proteomes" id="UP000076532"/>
    </source>
</evidence>
<dbReference type="AlphaFoldDB" id="A0A166SQJ9"/>
<dbReference type="Gene3D" id="1.20.930.20">
    <property type="entry name" value="Adaptor protein Cbl, N-terminal domain"/>
    <property type="match status" value="1"/>
</dbReference>
<organism evidence="1 2">
    <name type="scientific">Athelia psychrophila</name>
    <dbReference type="NCBI Taxonomy" id="1759441"/>
    <lineage>
        <taxon>Eukaryota</taxon>
        <taxon>Fungi</taxon>
        <taxon>Dikarya</taxon>
        <taxon>Basidiomycota</taxon>
        <taxon>Agaricomycotina</taxon>
        <taxon>Agaricomycetes</taxon>
        <taxon>Agaricomycetidae</taxon>
        <taxon>Atheliales</taxon>
        <taxon>Atheliaceae</taxon>
        <taxon>Athelia</taxon>
    </lineage>
</organism>